<evidence type="ECO:0000313" key="17">
    <source>
        <dbReference type="Proteomes" id="UP000054466"/>
    </source>
</evidence>
<evidence type="ECO:0000256" key="12">
    <source>
        <dbReference type="ARBA" id="ARBA00023166"/>
    </source>
</evidence>
<evidence type="ECO:0000256" key="9">
    <source>
        <dbReference type="ARBA" id="ARBA00023011"/>
    </source>
</evidence>
<feature type="transmembrane region" description="Helical" evidence="15">
    <location>
        <begin position="21"/>
        <end position="42"/>
    </location>
</feature>
<evidence type="ECO:0000256" key="8">
    <source>
        <dbReference type="ARBA" id="ARBA00023002"/>
    </source>
</evidence>
<feature type="transmembrane region" description="Helical" evidence="15">
    <location>
        <begin position="439"/>
        <end position="458"/>
    </location>
</feature>
<proteinExistence type="inferred from homology"/>
<evidence type="ECO:0000256" key="15">
    <source>
        <dbReference type="RuleBase" id="RU369120"/>
    </source>
</evidence>
<dbReference type="PANTHER" id="PTHR21257:SF52">
    <property type="entry name" value="DELTA(14)-STEROL REDUCTASE TM7SF2"/>
    <property type="match status" value="1"/>
</dbReference>
<evidence type="ECO:0000256" key="2">
    <source>
        <dbReference type="ARBA" id="ARBA00005402"/>
    </source>
</evidence>
<evidence type="ECO:0000313" key="16">
    <source>
        <dbReference type="EMBL" id="KIW25100.1"/>
    </source>
</evidence>
<comment type="pathway">
    <text evidence="14">Steroid metabolism; ergosterol biosynthesis.</text>
</comment>
<feature type="transmembrane region" description="Helical" evidence="15">
    <location>
        <begin position="263"/>
        <end position="280"/>
    </location>
</feature>
<dbReference type="EMBL" id="KN847045">
    <property type="protein sequence ID" value="KIW25100.1"/>
    <property type="molecule type" value="Genomic_DNA"/>
</dbReference>
<evidence type="ECO:0000256" key="1">
    <source>
        <dbReference type="ARBA" id="ARBA00004477"/>
    </source>
</evidence>
<dbReference type="STRING" id="569365.A0A0D2C3S1"/>
<keyword evidence="5" id="KW-0521">NADP</keyword>
<evidence type="ECO:0000256" key="14">
    <source>
        <dbReference type="ARBA" id="ARBA00029435"/>
    </source>
</evidence>
<dbReference type="InterPro" id="IPR001171">
    <property type="entry name" value="ERG24_DHCR-like"/>
</dbReference>
<name>A0A0D2C3S1_9EURO</name>
<evidence type="ECO:0000256" key="4">
    <source>
        <dbReference type="ARBA" id="ARBA00022692"/>
    </source>
</evidence>
<dbReference type="Proteomes" id="UP000054466">
    <property type="component" value="Unassembled WGS sequence"/>
</dbReference>
<keyword evidence="9 15" id="KW-0756">Sterol biosynthesis</keyword>
<dbReference type="GO" id="GO:0050613">
    <property type="term" value="F:Delta14-sterol reductase activity"/>
    <property type="evidence" value="ECO:0007669"/>
    <property type="project" value="UniProtKB-ARBA"/>
</dbReference>
<dbReference type="FunFam" id="1.20.120.1630:FF:000008">
    <property type="entry name" value="C-14 sterol reductase"/>
    <property type="match status" value="1"/>
</dbReference>
<organism evidence="16 17">
    <name type="scientific">Cladophialophora immunda</name>
    <dbReference type="NCBI Taxonomy" id="569365"/>
    <lineage>
        <taxon>Eukaryota</taxon>
        <taxon>Fungi</taxon>
        <taxon>Dikarya</taxon>
        <taxon>Ascomycota</taxon>
        <taxon>Pezizomycotina</taxon>
        <taxon>Eurotiomycetes</taxon>
        <taxon>Chaetothyriomycetidae</taxon>
        <taxon>Chaetothyriales</taxon>
        <taxon>Herpotrichiellaceae</taxon>
        <taxon>Cladophialophora</taxon>
    </lineage>
</organism>
<dbReference type="Gene3D" id="1.20.120.1630">
    <property type="match status" value="1"/>
</dbReference>
<reference evidence="16 17" key="1">
    <citation type="submission" date="2015-01" db="EMBL/GenBank/DDBJ databases">
        <title>The Genome Sequence of Cladophialophora immunda CBS83496.</title>
        <authorList>
            <consortium name="The Broad Institute Genomics Platform"/>
            <person name="Cuomo C."/>
            <person name="de Hoog S."/>
            <person name="Gorbushina A."/>
            <person name="Stielow B."/>
            <person name="Teixiera M."/>
            <person name="Abouelleil A."/>
            <person name="Chapman S.B."/>
            <person name="Priest M."/>
            <person name="Young S.K."/>
            <person name="Wortman J."/>
            <person name="Nusbaum C."/>
            <person name="Birren B."/>
        </authorList>
    </citation>
    <scope>NUCLEOTIDE SEQUENCE [LARGE SCALE GENOMIC DNA]</scope>
    <source>
        <strain evidence="16 17">CBS 83496</strain>
    </source>
</reference>
<evidence type="ECO:0000256" key="11">
    <source>
        <dbReference type="ARBA" id="ARBA00023136"/>
    </source>
</evidence>
<evidence type="ECO:0000256" key="6">
    <source>
        <dbReference type="ARBA" id="ARBA00022955"/>
    </source>
</evidence>
<dbReference type="InterPro" id="IPR018083">
    <property type="entry name" value="Sterol_reductase_CS"/>
</dbReference>
<keyword evidence="10 15" id="KW-0443">Lipid metabolism</keyword>
<keyword evidence="4 15" id="KW-0812">Transmembrane</keyword>
<gene>
    <name evidence="16" type="ORF">PV07_10765</name>
</gene>
<keyword evidence="11 15" id="KW-0472">Membrane</keyword>
<dbReference type="VEuPathDB" id="FungiDB:PV07_10765"/>
<dbReference type="PROSITE" id="PS01018">
    <property type="entry name" value="STEROL_REDUCT_2"/>
    <property type="match status" value="1"/>
</dbReference>
<keyword evidence="6 15" id="KW-0752">Steroid biosynthesis</keyword>
<feature type="transmembrane region" description="Helical" evidence="15">
    <location>
        <begin position="156"/>
        <end position="176"/>
    </location>
</feature>
<dbReference type="GeneID" id="27349959"/>
<dbReference type="PANTHER" id="PTHR21257">
    <property type="entry name" value="DELTA(14)-STEROL REDUCTASE"/>
    <property type="match status" value="1"/>
</dbReference>
<dbReference type="Pfam" id="PF01222">
    <property type="entry name" value="ERG4_ERG24"/>
    <property type="match status" value="1"/>
</dbReference>
<feature type="transmembrane region" description="Helical" evidence="15">
    <location>
        <begin position="123"/>
        <end position="144"/>
    </location>
</feature>
<dbReference type="OrthoDB" id="10262235at2759"/>
<evidence type="ECO:0000256" key="3">
    <source>
        <dbReference type="ARBA" id="ARBA00022516"/>
    </source>
</evidence>
<dbReference type="RefSeq" id="XP_016245316.1">
    <property type="nucleotide sequence ID" value="XM_016398125.1"/>
</dbReference>
<dbReference type="HOGENOM" id="CLU_015631_0_3_1"/>
<dbReference type="AlphaFoldDB" id="A0A0D2C3S1"/>
<evidence type="ECO:0000256" key="13">
    <source>
        <dbReference type="ARBA" id="ARBA00023221"/>
    </source>
</evidence>
<keyword evidence="13 15" id="KW-0753">Steroid metabolism</keyword>
<keyword evidence="3 15" id="KW-0444">Lipid biosynthesis</keyword>
<keyword evidence="8 15" id="KW-0560">Oxidoreductase</keyword>
<keyword evidence="17" id="KW-1185">Reference proteome</keyword>
<comment type="subcellular location">
    <subcellularLocation>
        <location evidence="1">Endoplasmic reticulum membrane</location>
        <topology evidence="1">Multi-pass membrane protein</topology>
    </subcellularLocation>
</comment>
<sequence>MTVKARTEKAPEEKHGYEFGGPLGAAGIIFGLPILIHATIFLCNDVSGCPAPALLDLRTFNLEKLKQQTPWPEDGVLGLFDLNVILWVLAYYALSVALQLFLPGEEVDGTTLGTGGRHHYKFNAFNSAVLILAGLAIGTAIQGADFVVWTFIWDNLPQVATANLVVSYAQAIYVYLASFSVPHPGQPNPDNRELAKGGHTGNMLYDFFIGRELNPRVTVPRWIPIAGGQMIDIKVFNEMRPGLLGWIILDLAFIAHQYKAHGFVSDSIILITLFQSLYVLDALYMESAILTTMDVTTDGFGFMLAFGDLTWVPFLYSLQARYLAVYPLRLGISGIAGVLAVQGLGYYIFRGANNEKNRFRTNPNDPRVSHLETMTTESGSKLLVSGWWGRARHINYLGDWIMSWSYSLPTGVAGYIINKYQNPVTGHVTREVVQGDARGWGMIFTYFYVLYFGVLLVHREMRDEEKCRKKYGKDWERYCKRVRWRIIPGIY</sequence>
<dbReference type="GO" id="GO:0005789">
    <property type="term" value="C:endoplasmic reticulum membrane"/>
    <property type="evidence" value="ECO:0007669"/>
    <property type="project" value="UniProtKB-SubCell"/>
</dbReference>
<comment type="similarity">
    <text evidence="2 15">Belongs to the ERG4/ERG24 family.</text>
</comment>
<feature type="transmembrane region" description="Helical" evidence="15">
    <location>
        <begin position="84"/>
        <end position="102"/>
    </location>
</feature>
<keyword evidence="7 15" id="KW-1133">Transmembrane helix</keyword>
<feature type="transmembrane region" description="Helical" evidence="15">
    <location>
        <begin position="300"/>
        <end position="318"/>
    </location>
</feature>
<keyword evidence="12 15" id="KW-1207">Sterol metabolism</keyword>
<evidence type="ECO:0000256" key="10">
    <source>
        <dbReference type="ARBA" id="ARBA00023098"/>
    </source>
</evidence>
<protein>
    <recommendedName>
        <fullName evidence="15">Delta(14)-sterol reductase</fullName>
    </recommendedName>
    <alternativeName>
        <fullName evidence="15">C-14 sterol reductase</fullName>
    </alternativeName>
    <alternativeName>
        <fullName evidence="15">Sterol C14-reductase</fullName>
    </alternativeName>
</protein>
<dbReference type="PROSITE" id="PS01017">
    <property type="entry name" value="STEROL_REDUCT_1"/>
    <property type="match status" value="1"/>
</dbReference>
<evidence type="ECO:0000256" key="7">
    <source>
        <dbReference type="ARBA" id="ARBA00022989"/>
    </source>
</evidence>
<evidence type="ECO:0000256" key="5">
    <source>
        <dbReference type="ARBA" id="ARBA00022857"/>
    </source>
</evidence>
<feature type="transmembrane region" description="Helical" evidence="15">
    <location>
        <begin position="330"/>
        <end position="349"/>
    </location>
</feature>
<dbReference type="GO" id="GO:0006696">
    <property type="term" value="P:ergosterol biosynthetic process"/>
    <property type="evidence" value="ECO:0007669"/>
    <property type="project" value="TreeGrafter"/>
</dbReference>
<accession>A0A0D2C3S1</accession>